<comment type="caution">
    <text evidence="3">The sequence shown here is derived from an EMBL/GenBank/DDBJ whole genome shotgun (WGS) entry which is preliminary data.</text>
</comment>
<name>A0A7C4NN41_STAMA</name>
<dbReference type="EMBL" id="DTBE01000056">
    <property type="protein sequence ID" value="HGQ59495.1"/>
    <property type="molecule type" value="Genomic_DNA"/>
</dbReference>
<organism evidence="3">
    <name type="scientific">Staphylothermus marinus</name>
    <dbReference type="NCBI Taxonomy" id="2280"/>
    <lineage>
        <taxon>Archaea</taxon>
        <taxon>Thermoproteota</taxon>
        <taxon>Thermoprotei</taxon>
        <taxon>Desulfurococcales</taxon>
        <taxon>Desulfurococcaceae</taxon>
        <taxon>Staphylothermus</taxon>
    </lineage>
</organism>
<dbReference type="InterPro" id="IPR007808">
    <property type="entry name" value="Elf1"/>
</dbReference>
<dbReference type="AlphaFoldDB" id="A0A7C4NN41"/>
<dbReference type="Gene3D" id="2.20.25.190">
    <property type="match status" value="1"/>
</dbReference>
<gene>
    <name evidence="2" type="ORF">ENU09_02100</name>
    <name evidence="3" type="ORF">ENU20_00380</name>
</gene>
<proteinExistence type="predicted"/>
<dbReference type="EMBL" id="DTBP01000005">
    <property type="protein sequence ID" value="HGQ73524.1"/>
    <property type="molecule type" value="Genomic_DNA"/>
</dbReference>
<evidence type="ECO:0008006" key="4">
    <source>
        <dbReference type="Google" id="ProtNLM"/>
    </source>
</evidence>
<evidence type="ECO:0000313" key="3">
    <source>
        <dbReference type="EMBL" id="HGQ73524.1"/>
    </source>
</evidence>
<protein>
    <recommendedName>
        <fullName evidence="4">Transcription elongation factor</fullName>
    </recommendedName>
</protein>
<dbReference type="InterPro" id="IPR038567">
    <property type="entry name" value="T_Elf1_sf"/>
</dbReference>
<evidence type="ECO:0000256" key="1">
    <source>
        <dbReference type="ARBA" id="ARBA00022833"/>
    </source>
</evidence>
<dbReference type="Pfam" id="PF05129">
    <property type="entry name" value="Zn_ribbon_Elf1"/>
    <property type="match status" value="1"/>
</dbReference>
<dbReference type="SUPFAM" id="SSF57783">
    <property type="entry name" value="Zinc beta-ribbon"/>
    <property type="match status" value="1"/>
</dbReference>
<evidence type="ECO:0000313" key="2">
    <source>
        <dbReference type="EMBL" id="HGQ59495.1"/>
    </source>
</evidence>
<accession>A0A7C4NN41</accession>
<sequence length="89" mass="10477">MGKRRRKYRKVVKRIKRIPEFFQCPNCSNKTIKIVFEKLKDDVNYKKAVVTCGSCGLFWETNVPSIFEAVDVYSKLIDEFNEGRIIVNK</sequence>
<reference evidence="3" key="1">
    <citation type="journal article" date="2020" name="mSystems">
        <title>Genome- and Community-Level Interaction Insights into Carbon Utilization and Element Cycling Functions of Hydrothermarchaeota in Hydrothermal Sediment.</title>
        <authorList>
            <person name="Zhou Z."/>
            <person name="Liu Y."/>
            <person name="Xu W."/>
            <person name="Pan J."/>
            <person name="Luo Z.H."/>
            <person name="Li M."/>
        </authorList>
    </citation>
    <scope>NUCLEOTIDE SEQUENCE [LARGE SCALE GENOMIC DNA]</scope>
    <source>
        <strain evidence="2">SpSt-638</strain>
        <strain evidence="3">SpSt-648</strain>
    </source>
</reference>
<keyword evidence="1" id="KW-0862">Zinc</keyword>